<evidence type="ECO:0000313" key="3">
    <source>
        <dbReference type="Proteomes" id="UP000202420"/>
    </source>
</evidence>
<name>A7KA28_9PHYC</name>
<feature type="transmembrane region" description="Helical" evidence="1">
    <location>
        <begin position="32"/>
        <end position="51"/>
    </location>
</feature>
<keyword evidence="1" id="KW-0472">Membrane</keyword>
<gene>
    <name evidence="2" type="primary">z768R</name>
    <name evidence="2" type="ORF">ATCV1_z768R</name>
</gene>
<dbReference type="EMBL" id="EF101928">
    <property type="protein sequence ID" value="ABT16902.1"/>
    <property type="molecule type" value="Genomic_DNA"/>
</dbReference>
<keyword evidence="3" id="KW-1185">Reference proteome</keyword>
<keyword evidence="1" id="KW-0812">Transmembrane</keyword>
<reference evidence="2 3" key="1">
    <citation type="submission" date="2006-09" db="EMBL/GenBank/DDBJ databases">
        <title>Sequence and annotation of the 288-kb ATCV-1 virus that infects an endosymbiotic Chlorella strain of the heliozoon Acanthocystis turfacea.</title>
        <authorList>
            <person name="Fitzgerald L.A."/>
            <person name="Graves M.V."/>
            <person name="Li X."/>
            <person name="Pfitzner A.J.P."/>
            <person name="Hartigan J."/>
            <person name="Van Etten J.L."/>
        </authorList>
    </citation>
    <scope>NUCLEOTIDE SEQUENCE [LARGE SCALE GENOMIC DNA]</scope>
    <source>
        <strain evidence="2 3">ATCV-1</strain>
    </source>
</reference>
<evidence type="ECO:0000313" key="2">
    <source>
        <dbReference type="EMBL" id="ABT16902.1"/>
    </source>
</evidence>
<feature type="transmembrane region" description="Helical" evidence="1">
    <location>
        <begin position="7"/>
        <end position="26"/>
    </location>
</feature>
<dbReference type="Proteomes" id="UP000202420">
    <property type="component" value="Segment"/>
</dbReference>
<dbReference type="RefSeq" id="YP_001427249.1">
    <property type="nucleotide sequence ID" value="NC_008724.1"/>
</dbReference>
<protein>
    <submittedName>
        <fullName evidence="2">Uncharacterized protein z768R</fullName>
    </submittedName>
</protein>
<accession>A7KA28</accession>
<proteinExistence type="predicted"/>
<organism evidence="2 3">
    <name type="scientific">Chlorovirus heliozoae</name>
    <dbReference type="NCBI Taxonomy" id="322019"/>
    <lineage>
        <taxon>Viruses</taxon>
        <taxon>Varidnaviria</taxon>
        <taxon>Bamfordvirae</taxon>
        <taxon>Nucleocytoviricota</taxon>
        <taxon>Megaviricetes</taxon>
        <taxon>Algavirales</taxon>
        <taxon>Phycodnaviridae</taxon>
        <taxon>Chlorovirus</taxon>
    </lineage>
</organism>
<keyword evidence="1" id="KW-1133">Transmembrane helix</keyword>
<dbReference type="GeneID" id="5470888"/>
<sequence length="86" mass="9456">MSRNRSFAFGSFMGVKTSLISGSTSWGGGNRGFSYVIVVIYILIYLINLLLTIDMVSTRVFTFNLRSSRLLPASLTYGASFRPSSS</sequence>
<dbReference type="KEGG" id="vg:5470888"/>
<evidence type="ECO:0000256" key="1">
    <source>
        <dbReference type="SAM" id="Phobius"/>
    </source>
</evidence>